<dbReference type="CDD" id="cd00980">
    <property type="entry name" value="FwdC/FmdC"/>
    <property type="match status" value="1"/>
</dbReference>
<dbReference type="InterPro" id="IPR017550">
    <property type="entry name" value="Formylmethanofuran_DH_suC"/>
</dbReference>
<comment type="pathway">
    <text evidence="1">One-carbon metabolism; methanogenesis from CO(2); 5,10-methenyl-5,6,7,8-tetrahydromethanopterin from CO(2): step 1/3.</text>
</comment>
<evidence type="ECO:0000256" key="1">
    <source>
        <dbReference type="ARBA" id="ARBA00004830"/>
    </source>
</evidence>
<dbReference type="GO" id="GO:0046914">
    <property type="term" value="F:transition metal ion binding"/>
    <property type="evidence" value="ECO:0007669"/>
    <property type="project" value="InterPro"/>
</dbReference>
<dbReference type="NCBIfam" id="TIGR03122">
    <property type="entry name" value="one_C_dehyd_C"/>
    <property type="match status" value="1"/>
</dbReference>
<gene>
    <name evidence="7" type="primary">fhcC</name>
    <name evidence="7" type="ORF">MBCUR_12420</name>
</gene>
<dbReference type="OrthoDB" id="106216at2157"/>
<dbReference type="GO" id="GO:0016787">
    <property type="term" value="F:hydrolase activity"/>
    <property type="evidence" value="ECO:0007669"/>
    <property type="project" value="UniProtKB-KW"/>
</dbReference>
<evidence type="ECO:0000256" key="3">
    <source>
        <dbReference type="ARBA" id="ARBA00022737"/>
    </source>
</evidence>
<comment type="catalytic activity">
    <reaction evidence="6">
        <text>N-formylmethanofuran + 2 oxidized [2Fe-2S]-[ferredoxin] + H2O = methanofuran + 2 reduced [2Fe-2S]-[ferredoxin] + CO2 + H(+)</text>
        <dbReference type="Rhea" id="RHEA:19841"/>
        <dbReference type="Rhea" id="RHEA-COMP:10000"/>
        <dbReference type="Rhea" id="RHEA-COMP:10001"/>
        <dbReference type="ChEBI" id="CHEBI:15377"/>
        <dbReference type="ChEBI" id="CHEBI:15378"/>
        <dbReference type="ChEBI" id="CHEBI:16526"/>
        <dbReference type="ChEBI" id="CHEBI:33737"/>
        <dbReference type="ChEBI" id="CHEBI:33738"/>
        <dbReference type="ChEBI" id="CHEBI:57727"/>
        <dbReference type="ChEBI" id="CHEBI:58151"/>
        <dbReference type="EC" id="1.2.7.12"/>
    </reaction>
</comment>
<keyword evidence="8" id="KW-1185">Reference proteome</keyword>
<accession>A0A166AE45</accession>
<name>A0A166AE45_9EURY</name>
<evidence type="ECO:0000256" key="6">
    <source>
        <dbReference type="ARBA" id="ARBA00048228"/>
    </source>
</evidence>
<evidence type="ECO:0000256" key="2">
    <source>
        <dbReference type="ARBA" id="ARBA00012692"/>
    </source>
</evidence>
<proteinExistence type="predicted"/>
<keyword evidence="3" id="KW-0677">Repeat</keyword>
<dbReference type="PATRIC" id="fig|49547.3.peg.1336"/>
<dbReference type="AlphaFoldDB" id="A0A166AE45"/>
<evidence type="ECO:0000256" key="5">
    <source>
        <dbReference type="ARBA" id="ARBA00023002"/>
    </source>
</evidence>
<evidence type="ECO:0000256" key="4">
    <source>
        <dbReference type="ARBA" id="ARBA00022994"/>
    </source>
</evidence>
<dbReference type="PANTHER" id="PTHR39673:SF5">
    <property type="entry name" value="TUNGSTEN-CONTAINING FORMYLMETHANOFURAN DEHYDROGENASE 2 SUBUNIT C"/>
    <property type="match status" value="1"/>
</dbReference>
<dbReference type="InterPro" id="IPR036485">
    <property type="entry name" value="Glu_synth_asu_C_sf"/>
</dbReference>
<organism evidence="7 8">
    <name type="scientific">Methanobrevibacter curvatus</name>
    <dbReference type="NCBI Taxonomy" id="49547"/>
    <lineage>
        <taxon>Archaea</taxon>
        <taxon>Methanobacteriati</taxon>
        <taxon>Methanobacteriota</taxon>
        <taxon>Methanomada group</taxon>
        <taxon>Methanobacteria</taxon>
        <taxon>Methanobacteriales</taxon>
        <taxon>Methanobacteriaceae</taxon>
        <taxon>Methanobrevibacter</taxon>
    </lineage>
</organism>
<evidence type="ECO:0000313" key="7">
    <source>
        <dbReference type="EMBL" id="KZX11918.1"/>
    </source>
</evidence>
<dbReference type="RefSeq" id="WP_067091647.1">
    <property type="nucleotide sequence ID" value="NZ_LWMV01000178.1"/>
</dbReference>
<protein>
    <recommendedName>
        <fullName evidence="2">formylmethanofuran dehydrogenase</fullName>
        <ecNumber evidence="2">1.2.7.12</ecNumber>
    </recommendedName>
</protein>
<dbReference type="EC" id="1.2.7.12" evidence="2"/>
<reference evidence="7 8" key="1">
    <citation type="submission" date="2016-04" db="EMBL/GenBank/DDBJ databases">
        <title>Genome sequence of Methanobrevibacter curvatus DSM 11111.</title>
        <authorList>
            <person name="Poehlein A."/>
            <person name="Seedorf H."/>
            <person name="Daniel R."/>
        </authorList>
    </citation>
    <scope>NUCLEOTIDE SEQUENCE [LARGE SCALE GENOMIC DNA]</scope>
    <source>
        <strain evidence="7 8">DSM 11111</strain>
    </source>
</reference>
<comment type="caution">
    <text evidence="7">The sequence shown here is derived from an EMBL/GenBank/DDBJ whole genome shotgun (WGS) entry which is preliminary data.</text>
</comment>
<dbReference type="SUPFAM" id="SSF69336">
    <property type="entry name" value="Alpha subunit of glutamate synthase, C-terminal domain"/>
    <property type="match status" value="1"/>
</dbReference>
<dbReference type="GO" id="GO:0018493">
    <property type="term" value="F:formylmethanofuran dehydrogenase activity"/>
    <property type="evidence" value="ECO:0007669"/>
    <property type="project" value="UniProtKB-EC"/>
</dbReference>
<keyword evidence="4" id="KW-0484">Methanogenesis</keyword>
<dbReference type="UniPathway" id="UPA00640">
    <property type="reaction ID" value="UER00692"/>
</dbReference>
<dbReference type="Proteomes" id="UP000077245">
    <property type="component" value="Unassembled WGS sequence"/>
</dbReference>
<dbReference type="GO" id="GO:0019386">
    <property type="term" value="P:methanogenesis, from carbon dioxide"/>
    <property type="evidence" value="ECO:0007669"/>
    <property type="project" value="UniProtKB-UniPathway"/>
</dbReference>
<dbReference type="EMBL" id="LWMV01000178">
    <property type="protein sequence ID" value="KZX11918.1"/>
    <property type="molecule type" value="Genomic_DNA"/>
</dbReference>
<evidence type="ECO:0000313" key="8">
    <source>
        <dbReference type="Proteomes" id="UP000077245"/>
    </source>
</evidence>
<keyword evidence="7" id="KW-0378">Hydrolase</keyword>
<dbReference type="Gene3D" id="2.160.20.60">
    <property type="entry name" value="Glutamate synthase, alpha subunit, C-terminal domain"/>
    <property type="match status" value="1"/>
</dbReference>
<sequence>MKTITFNQKQTSTIGLEFDELIPDKIYTWEEVDFLKYEVPVGNSRFPLSSYFDVEVSGNAETPEEVKIVINGDLTRVKYIGSEMTSGEIVANSSVDLHCGALMEGGTITVNGDAESYAGREMKGGILTIKGNTREFCGASYIGDWRGMTGGIIEVHGSAGKQLGECLTGGEIRVKGNADILAGIHMTKGLITIEGDVTRWPGGQMQGGNIVINGKLSRLLEGFVDAEIVLDPEVAGKTFSGKYIKYVGDIARNGKGNLYLDAEKNRNFLSENY</sequence>
<dbReference type="PANTHER" id="PTHR39673">
    <property type="entry name" value="TUNGSTEN FORMYLMETHANOFURAN DEHYDROGENASE, SUBUNIT C (FWDC)"/>
    <property type="match status" value="1"/>
</dbReference>
<dbReference type="STRING" id="49547.MBCUR_12420"/>
<dbReference type="GO" id="GO:0016740">
    <property type="term" value="F:transferase activity"/>
    <property type="evidence" value="ECO:0007669"/>
    <property type="project" value="UniProtKB-KW"/>
</dbReference>
<keyword evidence="5" id="KW-0560">Oxidoreductase</keyword>
<keyword evidence="7" id="KW-0808">Transferase</keyword>